<keyword evidence="4" id="KW-0378">Hydrolase</keyword>
<evidence type="ECO:0000256" key="2">
    <source>
        <dbReference type="SAM" id="SignalP"/>
    </source>
</evidence>
<evidence type="ECO:0000313" key="5">
    <source>
        <dbReference type="Proteomes" id="UP000215027"/>
    </source>
</evidence>
<dbReference type="Proteomes" id="UP000215027">
    <property type="component" value="Chromosome I"/>
</dbReference>
<dbReference type="PANTHER" id="PTHR34385">
    <property type="entry name" value="D-ALANYL-D-ALANINE CARBOXYPEPTIDASE"/>
    <property type="match status" value="1"/>
</dbReference>
<dbReference type="CDD" id="cd14852">
    <property type="entry name" value="LD-carboxypeptidase"/>
    <property type="match status" value="1"/>
</dbReference>
<feature type="compositionally biased region" description="Pro residues" evidence="1">
    <location>
        <begin position="59"/>
        <end position="70"/>
    </location>
</feature>
<dbReference type="SUPFAM" id="SSF55166">
    <property type="entry name" value="Hedgehog/DD-peptidase"/>
    <property type="match status" value="1"/>
</dbReference>
<accession>A0A161K2X7</accession>
<feature type="domain" description="D-alanyl-D-alanine carboxypeptidase-like core" evidence="3">
    <location>
        <begin position="141"/>
        <end position="274"/>
    </location>
</feature>
<dbReference type="InterPro" id="IPR009045">
    <property type="entry name" value="Zn_M74/Hedgehog-like"/>
</dbReference>
<evidence type="ECO:0000259" key="3">
    <source>
        <dbReference type="Pfam" id="PF02557"/>
    </source>
</evidence>
<dbReference type="InterPro" id="IPR058193">
    <property type="entry name" value="VanY/YodJ_core_dom"/>
</dbReference>
<gene>
    <name evidence="4" type="ORF">CFX0092_A1119</name>
</gene>
<organism evidence="4 5">
    <name type="scientific">Candidatus Promineifilum breve</name>
    <dbReference type="NCBI Taxonomy" id="1806508"/>
    <lineage>
        <taxon>Bacteria</taxon>
        <taxon>Bacillati</taxon>
        <taxon>Chloroflexota</taxon>
        <taxon>Ardenticatenia</taxon>
        <taxon>Candidatus Promineifilales</taxon>
        <taxon>Candidatus Promineifilaceae</taxon>
        <taxon>Candidatus Promineifilum</taxon>
    </lineage>
</organism>
<feature type="signal peptide" evidence="2">
    <location>
        <begin position="1"/>
        <end position="19"/>
    </location>
</feature>
<dbReference type="AlphaFoldDB" id="A0A161K2X7"/>
<feature type="compositionally biased region" description="Low complexity" evidence="1">
    <location>
        <begin position="71"/>
        <end position="85"/>
    </location>
</feature>
<dbReference type="InterPro" id="IPR052179">
    <property type="entry name" value="DD-CPase-like"/>
</dbReference>
<dbReference type="EC" id="3.4.16.4" evidence="4"/>
<evidence type="ECO:0000256" key="1">
    <source>
        <dbReference type="SAM" id="MobiDB-lite"/>
    </source>
</evidence>
<feature type="region of interest" description="Disordered" evidence="1">
    <location>
        <begin position="41"/>
        <end position="91"/>
    </location>
</feature>
<dbReference type="Pfam" id="PF02557">
    <property type="entry name" value="VanY"/>
    <property type="match status" value="1"/>
</dbReference>
<keyword evidence="5" id="KW-1185">Reference proteome</keyword>
<evidence type="ECO:0000313" key="4">
    <source>
        <dbReference type="EMBL" id="CUS02997.2"/>
    </source>
</evidence>
<keyword evidence="2" id="KW-0732">Signal</keyword>
<dbReference type="OrthoDB" id="9792074at2"/>
<keyword evidence="4" id="KW-0121">Carboxypeptidase</keyword>
<dbReference type="KEGG" id="pbf:CFX0092_A1119"/>
<dbReference type="GO" id="GO:0006508">
    <property type="term" value="P:proteolysis"/>
    <property type="evidence" value="ECO:0007669"/>
    <property type="project" value="InterPro"/>
</dbReference>
<dbReference type="Gene3D" id="3.30.1380.10">
    <property type="match status" value="1"/>
</dbReference>
<dbReference type="InterPro" id="IPR003709">
    <property type="entry name" value="VanY-like_core_dom"/>
</dbReference>
<name>A0A161K2X7_9CHLR</name>
<feature type="chain" id="PRO_5008240923" evidence="2">
    <location>
        <begin position="20"/>
        <end position="303"/>
    </location>
</feature>
<dbReference type="EMBL" id="LN890655">
    <property type="protein sequence ID" value="CUS02997.2"/>
    <property type="molecule type" value="Genomic_DNA"/>
</dbReference>
<dbReference type="PANTHER" id="PTHR34385:SF1">
    <property type="entry name" value="PEPTIDOGLYCAN L-ALANYL-D-GLUTAMATE ENDOPEPTIDASE CWLK"/>
    <property type="match status" value="1"/>
</dbReference>
<reference evidence="4" key="1">
    <citation type="submission" date="2016-01" db="EMBL/GenBank/DDBJ databases">
        <authorList>
            <person name="Mcilroy J.S."/>
            <person name="Karst M S."/>
            <person name="Albertsen M."/>
        </authorList>
    </citation>
    <scope>NUCLEOTIDE SEQUENCE</scope>
    <source>
        <strain evidence="4">Cfx-K</strain>
    </source>
</reference>
<dbReference type="GO" id="GO:0009002">
    <property type="term" value="F:serine-type D-Ala-D-Ala carboxypeptidase activity"/>
    <property type="evidence" value="ECO:0007669"/>
    <property type="project" value="UniProtKB-EC"/>
</dbReference>
<sequence>MIRSTLLLLAVASLPVACAPAVVSDPPGAAVQVDATATAHRPPVVSTGLPPTATVPATPTAPPPSPPPTTAPASPTPIATATTVPTPTPDRTILCSQRLPDNGLLTVVTLTYGLSRDFEPAGLVGLSGYLPNDVTLGYPTELRRIVVNPLVDMITTMQAEGMQPVIISGYRSYSAQAIAREKWLEKEPERANILSAPPGFSEHQLGTVVDFGSPELAAIVGQEDIEFHTYFYKTSEGAWLLQHAHEYGFTLSYPREATEITGFFYEPWHYRYVGVEMATFLRDAGISLTEHQLATEPPPCIPD</sequence>
<proteinExistence type="predicted"/>
<dbReference type="RefSeq" id="WP_102136553.1">
    <property type="nucleotide sequence ID" value="NZ_LN890655.1"/>
</dbReference>
<keyword evidence="4" id="KW-0645">Protease</keyword>
<protein>
    <submittedName>
        <fullName evidence="4">Serine-type D-Ala-D-Ala carboxypeptidase</fullName>
        <ecNumber evidence="4">3.4.16.4</ecNumber>
    </submittedName>
</protein>